<dbReference type="PhylomeDB" id="A0A061AGU9"/>
<accession>A0A061AGU9</accession>
<name>A0A061AGU9_CYBFA</name>
<reference evidence="1" key="1">
    <citation type="journal article" date="2014" name="Genome Announc.">
        <title>Genome sequence of the yeast Cyberlindnera fabianii (Hansenula fabianii).</title>
        <authorList>
            <person name="Freel K.C."/>
            <person name="Sarilar V."/>
            <person name="Neuveglise C."/>
            <person name="Devillers H."/>
            <person name="Friedrich A."/>
            <person name="Schacherer J."/>
        </authorList>
    </citation>
    <scope>NUCLEOTIDE SEQUENCE</scope>
    <source>
        <strain evidence="1">YJS4271</strain>
    </source>
</reference>
<organism evidence="1">
    <name type="scientific">Cyberlindnera fabianii</name>
    <name type="common">Yeast</name>
    <name type="synonym">Hansenula fabianii</name>
    <dbReference type="NCBI Taxonomy" id="36022"/>
    <lineage>
        <taxon>Eukaryota</taxon>
        <taxon>Fungi</taxon>
        <taxon>Dikarya</taxon>
        <taxon>Ascomycota</taxon>
        <taxon>Saccharomycotina</taxon>
        <taxon>Saccharomycetes</taxon>
        <taxon>Phaffomycetales</taxon>
        <taxon>Phaffomycetaceae</taxon>
        <taxon>Cyberlindnera</taxon>
    </lineage>
</organism>
<evidence type="ECO:0000313" key="1">
    <source>
        <dbReference type="EMBL" id="CDR36355.1"/>
    </source>
</evidence>
<sequence length="306" mass="35624">MGLFEYTDGSIPMSSPYIPFEKTPRVISLKREEGTYTAQIWPIDEDQKFKGRVIILRNPYEDVVMYRRTIDMLAMSGYETFYYTSWLEKFEEEEMMRKEINRIVRMCVDDLDAQPGLSGLNVHMLGSHYTGAQALLYGIDGSYRYRLKTIIAINPLVMPTSVFRAKSFGMGLRMKVKMKPKSSSDLLINPELFTADPEWITYLKEKQLRHKQSFYTNLHLQNILSLNADLSNKNKSRKFDMKHLLVVCSNEDALANADATKEFINNTGAQQAFFLEYDHGLSNLFVERERVYHKLITDLVMWLDEN</sequence>
<dbReference type="VEuPathDB" id="FungiDB:BON22_0802"/>
<dbReference type="InterPro" id="IPR029058">
    <property type="entry name" value="AB_hydrolase_fold"/>
</dbReference>
<dbReference type="EMBL" id="LK052886">
    <property type="protein sequence ID" value="CDR36355.1"/>
    <property type="molecule type" value="Genomic_DNA"/>
</dbReference>
<proteinExistence type="predicted"/>
<dbReference type="OrthoDB" id="3979913at2759"/>
<gene>
    <name evidence="1" type="ORF">CYFA0S_01e00804g</name>
</gene>
<protein>
    <submittedName>
        <fullName evidence="1">CYFA0S01e00804g1_1</fullName>
    </submittedName>
</protein>
<dbReference type="AlphaFoldDB" id="A0A061AGU9"/>
<dbReference type="Gene3D" id="3.40.50.1820">
    <property type="entry name" value="alpha/beta hydrolase"/>
    <property type="match status" value="1"/>
</dbReference>